<proteinExistence type="inferred from homology"/>
<dbReference type="InterPro" id="IPR007694">
    <property type="entry name" value="DNA_helicase_DnaB-like_C"/>
</dbReference>
<dbReference type="InterPro" id="IPR007693">
    <property type="entry name" value="DNA_helicase_DnaB-like_N"/>
</dbReference>
<evidence type="ECO:0000313" key="14">
    <source>
        <dbReference type="EMBL" id="AGH99046.1"/>
    </source>
</evidence>
<dbReference type="GO" id="GO:0006269">
    <property type="term" value="P:DNA replication, synthesis of primer"/>
    <property type="evidence" value="ECO:0007669"/>
    <property type="project" value="UniProtKB-UniRule"/>
</dbReference>
<evidence type="ECO:0000256" key="5">
    <source>
        <dbReference type="ARBA" id="ARBA00022801"/>
    </source>
</evidence>
<dbReference type="NCBIfam" id="NF006606">
    <property type="entry name" value="PRK09165.1"/>
    <property type="match status" value="1"/>
</dbReference>
<organism evidence="14 15">
    <name type="scientific">Micavibrio aeruginosavorus EPB</name>
    <dbReference type="NCBI Taxonomy" id="349215"/>
    <lineage>
        <taxon>Bacteria</taxon>
        <taxon>Pseudomonadati</taxon>
        <taxon>Bdellovibrionota</taxon>
        <taxon>Bdellovibrionia</taxon>
        <taxon>Bdellovibrionales</taxon>
        <taxon>Pseudobdellovibrionaceae</taxon>
        <taxon>Micavibrio</taxon>
    </lineage>
</organism>
<dbReference type="SUPFAM" id="SSF48024">
    <property type="entry name" value="N-terminal domain of DnaB helicase"/>
    <property type="match status" value="1"/>
</dbReference>
<evidence type="ECO:0000256" key="11">
    <source>
        <dbReference type="NCBIfam" id="TIGR00665"/>
    </source>
</evidence>
<dbReference type="Proteomes" id="UP000011932">
    <property type="component" value="Chromosome"/>
</dbReference>
<sequence length="514" mass="57268">MWRGGHDLNRVQFMSTTANTNLARKDDIPLNDPMVSAERNYRTLPHNLEAEQGLLGALLVDNRVLERIDFLKPAHFFHPAHQRIFEAIQRLIERGQTASPVTLKGYFETDSDLASVGGTQYLADLASAVITVISATDYALNLYDLHLRRELIALGEDVVNDAFEQTIERDAAKAIEMAENRLFILAESGDGRKGFVTLKDSVARAIEIADKAYKTDGHVTGVTTGLRDLDEKLGGLHNSDLLILAGRPSMGKTTLATNIAFNAANRYAQTGGKEGAVVGFFSLEMSSDQLATRILADQAEISGDSIRKGKLTENDFRRFVEASHRLSQVPLYIDDTPALSIGAVRTRARRLKRQSGLGLIVIDYLQLLQGSGSRQSVENRVNEVSEITRGLKAIAKELDIPVIALSQLSRAVEQRDDKRPQLSDLRESGSIEQDSDVVMFVYREEYYLSRAEPEPGTDKHIEWQQKMEQLHNVAETIIAKQRHGPIGTVRLFFDGNLTRFANLDHFHGPTQDYE</sequence>
<dbReference type="GO" id="GO:0005829">
    <property type="term" value="C:cytosol"/>
    <property type="evidence" value="ECO:0007669"/>
    <property type="project" value="TreeGrafter"/>
</dbReference>
<dbReference type="GO" id="GO:1990077">
    <property type="term" value="C:primosome complex"/>
    <property type="evidence" value="ECO:0007669"/>
    <property type="project" value="UniProtKB-UniRule"/>
</dbReference>
<keyword evidence="6 12" id="KW-0347">Helicase</keyword>
<dbReference type="GO" id="GO:0042802">
    <property type="term" value="F:identical protein binding"/>
    <property type="evidence" value="ECO:0007669"/>
    <property type="project" value="UniProtKB-ARBA"/>
</dbReference>
<evidence type="ECO:0000256" key="8">
    <source>
        <dbReference type="ARBA" id="ARBA00023125"/>
    </source>
</evidence>
<dbReference type="SUPFAM" id="SSF52540">
    <property type="entry name" value="P-loop containing nucleoside triphosphate hydrolases"/>
    <property type="match status" value="1"/>
</dbReference>
<name>M4VLQ1_9BACT</name>
<keyword evidence="4 12" id="KW-0547">Nucleotide-binding</keyword>
<dbReference type="InterPro" id="IPR003593">
    <property type="entry name" value="AAA+_ATPase"/>
</dbReference>
<dbReference type="Pfam" id="PF03796">
    <property type="entry name" value="DnaB_C"/>
    <property type="match status" value="1"/>
</dbReference>
<evidence type="ECO:0000256" key="9">
    <source>
        <dbReference type="ARBA" id="ARBA00023235"/>
    </source>
</evidence>
<comment type="similarity">
    <text evidence="1 12">Belongs to the helicase family. DnaB subfamily.</text>
</comment>
<evidence type="ECO:0000313" key="15">
    <source>
        <dbReference type="Proteomes" id="UP000011932"/>
    </source>
</evidence>
<dbReference type="InterPro" id="IPR007692">
    <property type="entry name" value="DNA_helicase_DnaB"/>
</dbReference>
<comment type="function">
    <text evidence="12">The main replicative DNA helicase, it participates in initiation and elongation during chromosome replication. Travels ahead of the DNA replisome, separating dsDNA into templates for DNA synthesis. A processive ATP-dependent 5'-3' DNA helicase it has DNA-dependent ATPase activity.</text>
</comment>
<dbReference type="GO" id="GO:0003677">
    <property type="term" value="F:DNA binding"/>
    <property type="evidence" value="ECO:0007669"/>
    <property type="project" value="UniProtKB-UniRule"/>
</dbReference>
<dbReference type="InterPro" id="IPR036185">
    <property type="entry name" value="DNA_heli_DnaB-like_N_sf"/>
</dbReference>
<comment type="catalytic activity">
    <reaction evidence="10 12">
        <text>ATP + H2O = ADP + phosphate + H(+)</text>
        <dbReference type="Rhea" id="RHEA:13065"/>
        <dbReference type="ChEBI" id="CHEBI:15377"/>
        <dbReference type="ChEBI" id="CHEBI:15378"/>
        <dbReference type="ChEBI" id="CHEBI:30616"/>
        <dbReference type="ChEBI" id="CHEBI:43474"/>
        <dbReference type="ChEBI" id="CHEBI:456216"/>
        <dbReference type="EC" id="5.6.2.3"/>
    </reaction>
</comment>
<dbReference type="PANTHER" id="PTHR30153:SF2">
    <property type="entry name" value="REPLICATIVE DNA HELICASE"/>
    <property type="match status" value="1"/>
</dbReference>
<keyword evidence="2 12" id="KW-0639">Primosome</keyword>
<evidence type="ECO:0000256" key="3">
    <source>
        <dbReference type="ARBA" id="ARBA00022705"/>
    </source>
</evidence>
<dbReference type="InterPro" id="IPR016136">
    <property type="entry name" value="DNA_helicase_N/primase_C"/>
</dbReference>
<keyword evidence="3 12" id="KW-0235">DNA replication</keyword>
<keyword evidence="7 12" id="KW-0067">ATP-binding</keyword>
<dbReference type="GO" id="GO:0043139">
    <property type="term" value="F:5'-3' DNA helicase activity"/>
    <property type="evidence" value="ECO:0007669"/>
    <property type="project" value="UniProtKB-EC"/>
</dbReference>
<gene>
    <name evidence="14" type="ORF">A11S_2250</name>
</gene>
<evidence type="ECO:0000259" key="13">
    <source>
        <dbReference type="PROSITE" id="PS51199"/>
    </source>
</evidence>
<dbReference type="PATRIC" id="fig|349215.9.peg.2182"/>
<evidence type="ECO:0000256" key="4">
    <source>
        <dbReference type="ARBA" id="ARBA00022741"/>
    </source>
</evidence>
<dbReference type="STRING" id="349215.A11S_2250"/>
<dbReference type="Pfam" id="PF00772">
    <property type="entry name" value="DnaB"/>
    <property type="match status" value="1"/>
</dbReference>
<dbReference type="EMBL" id="CP003538">
    <property type="protein sequence ID" value="AGH99046.1"/>
    <property type="molecule type" value="Genomic_DNA"/>
</dbReference>
<evidence type="ECO:0000256" key="6">
    <source>
        <dbReference type="ARBA" id="ARBA00022806"/>
    </source>
</evidence>
<protein>
    <recommendedName>
        <fullName evidence="11 12">Replicative DNA helicase</fullName>
        <ecNumber evidence="11 12">5.6.2.3</ecNumber>
    </recommendedName>
</protein>
<dbReference type="Gene3D" id="3.40.50.300">
    <property type="entry name" value="P-loop containing nucleotide triphosphate hydrolases"/>
    <property type="match status" value="1"/>
</dbReference>
<dbReference type="KEGG" id="man:A11S_2250"/>
<dbReference type="CDD" id="cd00984">
    <property type="entry name" value="DnaB_C"/>
    <property type="match status" value="1"/>
</dbReference>
<evidence type="ECO:0000256" key="1">
    <source>
        <dbReference type="ARBA" id="ARBA00008428"/>
    </source>
</evidence>
<dbReference type="HOGENOM" id="CLU_005373_0_2_5"/>
<evidence type="ECO:0000256" key="7">
    <source>
        <dbReference type="ARBA" id="ARBA00022840"/>
    </source>
</evidence>
<dbReference type="NCBIfam" id="TIGR00665">
    <property type="entry name" value="DnaB"/>
    <property type="match status" value="1"/>
</dbReference>
<dbReference type="EC" id="5.6.2.3" evidence="11 12"/>
<dbReference type="GO" id="GO:0016887">
    <property type="term" value="F:ATP hydrolysis activity"/>
    <property type="evidence" value="ECO:0007669"/>
    <property type="project" value="RHEA"/>
</dbReference>
<keyword evidence="5 12" id="KW-0378">Hydrolase</keyword>
<reference evidence="14 15" key="1">
    <citation type="journal article" date="2013" name="ISME J.">
        <title>By their genes ye shall know them: genomic signatures of predatory bacteria.</title>
        <authorList>
            <person name="Pasternak Z."/>
            <person name="Pietrokovski S."/>
            <person name="Rotem O."/>
            <person name="Gophna U."/>
            <person name="Lurie-Weinberger M.N."/>
            <person name="Jurkevitch E."/>
        </authorList>
    </citation>
    <scope>NUCLEOTIDE SEQUENCE [LARGE SCALE GENOMIC DNA]</scope>
    <source>
        <strain evidence="14">EPB</strain>
    </source>
</reference>
<dbReference type="AlphaFoldDB" id="M4VLQ1"/>
<feature type="domain" description="SF4 helicase" evidence="13">
    <location>
        <begin position="215"/>
        <end position="507"/>
    </location>
</feature>
<dbReference type="PROSITE" id="PS51199">
    <property type="entry name" value="SF4_HELICASE"/>
    <property type="match status" value="1"/>
</dbReference>
<dbReference type="InterPro" id="IPR027417">
    <property type="entry name" value="P-loop_NTPase"/>
</dbReference>
<accession>M4VLQ1</accession>
<keyword evidence="9" id="KW-0413">Isomerase</keyword>
<dbReference type="GO" id="GO:0005524">
    <property type="term" value="F:ATP binding"/>
    <property type="evidence" value="ECO:0007669"/>
    <property type="project" value="UniProtKB-UniRule"/>
</dbReference>
<dbReference type="FunFam" id="3.40.50.300:FF:000076">
    <property type="entry name" value="Replicative DNA helicase"/>
    <property type="match status" value="1"/>
</dbReference>
<keyword evidence="8 12" id="KW-0238">DNA-binding</keyword>
<evidence type="ECO:0000256" key="12">
    <source>
        <dbReference type="RuleBase" id="RU362085"/>
    </source>
</evidence>
<dbReference type="Gene3D" id="1.10.860.10">
    <property type="entry name" value="DNAb Helicase, Chain A"/>
    <property type="match status" value="1"/>
</dbReference>
<evidence type="ECO:0000256" key="10">
    <source>
        <dbReference type="ARBA" id="ARBA00048954"/>
    </source>
</evidence>
<evidence type="ECO:0000256" key="2">
    <source>
        <dbReference type="ARBA" id="ARBA00022515"/>
    </source>
</evidence>
<dbReference type="PANTHER" id="PTHR30153">
    <property type="entry name" value="REPLICATIVE DNA HELICASE DNAB"/>
    <property type="match status" value="1"/>
</dbReference>
<dbReference type="SMART" id="SM00382">
    <property type="entry name" value="AAA"/>
    <property type="match status" value="1"/>
</dbReference>